<feature type="transmembrane region" description="Helical" evidence="8">
    <location>
        <begin position="91"/>
        <end position="111"/>
    </location>
</feature>
<proteinExistence type="predicted"/>
<dbReference type="RefSeq" id="WP_301159476.1">
    <property type="nucleotide sequence ID" value="NZ_JAUHQB010000001.1"/>
</dbReference>
<feature type="transmembrane region" description="Helical" evidence="8">
    <location>
        <begin position="29"/>
        <end position="46"/>
    </location>
</feature>
<accession>A0AB35MEY0</accession>
<keyword evidence="5 8" id="KW-1133">Transmembrane helix</keyword>
<evidence type="ECO:0000256" key="7">
    <source>
        <dbReference type="ARBA" id="ARBA00023136"/>
    </source>
</evidence>
<evidence type="ECO:0000256" key="8">
    <source>
        <dbReference type="SAM" id="Phobius"/>
    </source>
</evidence>
<evidence type="ECO:0000256" key="4">
    <source>
        <dbReference type="ARBA" id="ARBA00022692"/>
    </source>
</evidence>
<feature type="transmembrane region" description="Helical" evidence="8">
    <location>
        <begin position="117"/>
        <end position="139"/>
    </location>
</feature>
<feature type="transmembrane region" description="Helical" evidence="8">
    <location>
        <begin position="160"/>
        <end position="179"/>
    </location>
</feature>
<comment type="caution">
    <text evidence="10">The sequence shown here is derived from an EMBL/GenBank/DDBJ whole genome shotgun (WGS) entry which is preliminary data.</text>
</comment>
<feature type="transmembrane region" description="Helical" evidence="8">
    <location>
        <begin position="303"/>
        <end position="327"/>
    </location>
</feature>
<dbReference type="InterPro" id="IPR006153">
    <property type="entry name" value="Cation/H_exchanger_TM"/>
</dbReference>
<evidence type="ECO:0000256" key="1">
    <source>
        <dbReference type="ARBA" id="ARBA00004651"/>
    </source>
</evidence>
<dbReference type="PANTHER" id="PTHR32507">
    <property type="entry name" value="NA(+)/H(+) ANTIPORTER 1"/>
    <property type="match status" value="1"/>
</dbReference>
<gene>
    <name evidence="10" type="ORF">QQ002_02005</name>
</gene>
<feature type="transmembrane region" description="Helical" evidence="8">
    <location>
        <begin position="6"/>
        <end position="22"/>
    </location>
</feature>
<protein>
    <submittedName>
        <fullName evidence="10">Cation:proton antiporter</fullName>
    </submittedName>
</protein>
<evidence type="ECO:0000313" key="10">
    <source>
        <dbReference type="EMBL" id="MDN4482311.1"/>
    </source>
</evidence>
<comment type="subcellular location">
    <subcellularLocation>
        <location evidence="1">Cell membrane</location>
        <topology evidence="1">Multi-pass membrane protein</topology>
    </subcellularLocation>
</comment>
<feature type="transmembrane region" description="Helical" evidence="8">
    <location>
        <begin position="275"/>
        <end position="297"/>
    </location>
</feature>
<dbReference type="GO" id="GO:0005886">
    <property type="term" value="C:plasma membrane"/>
    <property type="evidence" value="ECO:0007669"/>
    <property type="project" value="UniProtKB-SubCell"/>
</dbReference>
<name>A0AB35MEY0_9MICO</name>
<evidence type="ECO:0000256" key="5">
    <source>
        <dbReference type="ARBA" id="ARBA00022989"/>
    </source>
</evidence>
<evidence type="ECO:0000259" key="9">
    <source>
        <dbReference type="Pfam" id="PF00999"/>
    </source>
</evidence>
<feature type="transmembrane region" description="Helical" evidence="8">
    <location>
        <begin position="191"/>
        <end position="210"/>
    </location>
</feature>
<dbReference type="Pfam" id="PF00999">
    <property type="entry name" value="Na_H_Exchanger"/>
    <property type="match status" value="1"/>
</dbReference>
<feature type="transmembrane region" description="Helical" evidence="8">
    <location>
        <begin position="367"/>
        <end position="389"/>
    </location>
</feature>
<dbReference type="EMBL" id="JAUHQB010000001">
    <property type="protein sequence ID" value="MDN4482311.1"/>
    <property type="molecule type" value="Genomic_DNA"/>
</dbReference>
<feature type="domain" description="Cation/H+ exchanger transmembrane" evidence="9">
    <location>
        <begin position="20"/>
        <end position="390"/>
    </location>
</feature>
<feature type="transmembrane region" description="Helical" evidence="8">
    <location>
        <begin position="334"/>
        <end position="355"/>
    </location>
</feature>
<keyword evidence="6" id="KW-0406">Ion transport</keyword>
<dbReference type="Proteomes" id="UP001172756">
    <property type="component" value="Unassembled WGS sequence"/>
</dbReference>
<organism evidence="10 11">
    <name type="scientific">Demequina lignilytica</name>
    <dbReference type="NCBI Taxonomy" id="3051663"/>
    <lineage>
        <taxon>Bacteria</taxon>
        <taxon>Bacillati</taxon>
        <taxon>Actinomycetota</taxon>
        <taxon>Actinomycetes</taxon>
        <taxon>Micrococcales</taxon>
        <taxon>Demequinaceae</taxon>
        <taxon>Demequina</taxon>
    </lineage>
</organism>
<reference evidence="10 11" key="1">
    <citation type="submission" date="2023-06" db="EMBL/GenBank/DDBJ databases">
        <title>SYSU T0a273.</title>
        <authorList>
            <person name="Gao L."/>
            <person name="Fang B.-Z."/>
            <person name="Li W.-J."/>
        </authorList>
    </citation>
    <scope>NUCLEOTIDE SEQUENCE [LARGE SCALE GENOMIC DNA]</scope>
    <source>
        <strain evidence="10 11">SYSU T0a273</strain>
    </source>
</reference>
<evidence type="ECO:0000256" key="2">
    <source>
        <dbReference type="ARBA" id="ARBA00022448"/>
    </source>
</evidence>
<sequence>MDGAEGLTLATIAGLIVTWALVGRRLERAGVTAPMAFIVAGMALAATVGDGISATTIHLLAEITLVMVLFHDASTVRLSSLRHDPWIAVRLLAVGFPLAVLLATGLTWLLIPALGGAGALLVGAAVSATDASLGAPTVLNPAVPERVRRALNVESGLNDGLATPIVMVALGVLVDQTAGEAPAHALDMPRAASGVAVGVSIGLLAAVAMASTRRAGFSDARARSVGVLALPLLTFGFAELAHGNVFLAAFVAGLTFGAACRGVEREPEVSEALEIAADVMGMILWFLAGGMLVLVLARGFEPVWLLIAVLALTMLRLLPVALALVGAGVRTPTVLFIGWFGPRGVATIVFGLLAADALGEDPRRYDIAGIFALTVLISVFAHGLSAPPLTRLYARWSRPAGDGVGERV</sequence>
<keyword evidence="2" id="KW-0813">Transport</keyword>
<evidence type="ECO:0000313" key="11">
    <source>
        <dbReference type="Proteomes" id="UP001172756"/>
    </source>
</evidence>
<keyword evidence="4 8" id="KW-0812">Transmembrane</keyword>
<feature type="transmembrane region" description="Helical" evidence="8">
    <location>
        <begin position="52"/>
        <end position="70"/>
    </location>
</feature>
<dbReference type="GO" id="GO:0015297">
    <property type="term" value="F:antiporter activity"/>
    <property type="evidence" value="ECO:0007669"/>
    <property type="project" value="UniProtKB-KW"/>
</dbReference>
<dbReference type="AlphaFoldDB" id="A0AB35MEY0"/>
<keyword evidence="7 8" id="KW-0472">Membrane</keyword>
<feature type="transmembrane region" description="Helical" evidence="8">
    <location>
        <begin position="222"/>
        <end position="238"/>
    </location>
</feature>
<evidence type="ECO:0000256" key="3">
    <source>
        <dbReference type="ARBA" id="ARBA00022449"/>
    </source>
</evidence>
<dbReference type="GO" id="GO:1902600">
    <property type="term" value="P:proton transmembrane transport"/>
    <property type="evidence" value="ECO:0007669"/>
    <property type="project" value="InterPro"/>
</dbReference>
<dbReference type="PANTHER" id="PTHR32507:SF8">
    <property type="entry name" value="CNH1P"/>
    <property type="match status" value="1"/>
</dbReference>
<evidence type="ECO:0000256" key="6">
    <source>
        <dbReference type="ARBA" id="ARBA00023065"/>
    </source>
</evidence>
<keyword evidence="3" id="KW-0050">Antiport</keyword>